<sequence length="528" mass="61275">MPMMRYQAHCFLFVYAAIIAASGALDDMFNGHHFHSLGFGEQHTSQDDLQHSISTLPPDQLNRPDDPSRYSSSSNSQPSFFDASDDFLQTEFLPHDPFETAWPPSPGSIDQHQAWRTEFGHSEPSTHSPQPIDHLNEEPSFLFSSIPPPKVEPISSESVAGTNTSSRKETLESSQLSMKASKQFKKTSQQSQITVSQRSTKSSLKFTKSEQPTPGTRKTYLPSDAIETARIKIDRVMKRRKLNDSEDGRNIPLLVSQIYKAVGVQTEKDGLPRFEFNQDAFCDAQKDERLETHVLAPIFQSQYTLESTRIEVAEMHFQQFLLRVYTSCKSRMRGRSSDLVWIEKMRTFTKHQELLEKYWSRINLEFCTKPDQIVLKKFREMLPLYLFYVEMINTVVPRPAGEELSYEAELIQASAIFINYLRKIDVFLMDFRQRWLGSKVGMEEEEAEARYFRELKRRDENAAAMKNHLWAFLEVWMEKQRPSLFYENCTHTGLFLYTGRAFFNDIFIYSAENFVKFIQKNCVERHVG</sequence>
<evidence type="ECO:0000313" key="6">
    <source>
        <dbReference type="Proteomes" id="UP000325313"/>
    </source>
</evidence>
<evidence type="ECO:0000313" key="4">
    <source>
        <dbReference type="EMBL" id="KAA1071496.1"/>
    </source>
</evidence>
<feature type="region of interest" description="Disordered" evidence="1">
    <location>
        <begin position="119"/>
        <end position="220"/>
    </location>
</feature>
<dbReference type="EMBL" id="VDEP01000507">
    <property type="protein sequence ID" value="KAA1067276.1"/>
    <property type="molecule type" value="Genomic_DNA"/>
</dbReference>
<evidence type="ECO:0000313" key="5">
    <source>
        <dbReference type="Proteomes" id="UP000324748"/>
    </source>
</evidence>
<protein>
    <submittedName>
        <fullName evidence="3">Uncharacterized protein</fullName>
    </submittedName>
</protein>
<gene>
    <name evidence="4" type="ORF">PGT21_009838</name>
    <name evidence="3" type="ORF">PGTUg99_030513</name>
</gene>
<organism evidence="3 6">
    <name type="scientific">Puccinia graminis f. sp. tritici</name>
    <dbReference type="NCBI Taxonomy" id="56615"/>
    <lineage>
        <taxon>Eukaryota</taxon>
        <taxon>Fungi</taxon>
        <taxon>Dikarya</taxon>
        <taxon>Basidiomycota</taxon>
        <taxon>Pucciniomycotina</taxon>
        <taxon>Pucciniomycetes</taxon>
        <taxon>Pucciniales</taxon>
        <taxon>Pucciniaceae</taxon>
        <taxon>Puccinia</taxon>
    </lineage>
</organism>
<name>A0A5B0LTA0_PUCGR</name>
<proteinExistence type="predicted"/>
<feature type="signal peptide" evidence="2">
    <location>
        <begin position="1"/>
        <end position="24"/>
    </location>
</feature>
<accession>A0A5B0LTA0</accession>
<feature type="region of interest" description="Disordered" evidence="1">
    <location>
        <begin position="43"/>
        <end position="77"/>
    </location>
</feature>
<feature type="compositionally biased region" description="Polar residues" evidence="1">
    <location>
        <begin position="155"/>
        <end position="165"/>
    </location>
</feature>
<dbReference type="AlphaFoldDB" id="A0A5B0LTA0"/>
<dbReference type="Proteomes" id="UP000324748">
    <property type="component" value="Unassembled WGS sequence"/>
</dbReference>
<feature type="compositionally biased region" description="Polar residues" evidence="1">
    <location>
        <begin position="193"/>
        <end position="216"/>
    </location>
</feature>
<dbReference type="EMBL" id="VSWC01000170">
    <property type="protein sequence ID" value="KAA1071496.1"/>
    <property type="molecule type" value="Genomic_DNA"/>
</dbReference>
<dbReference type="Proteomes" id="UP000325313">
    <property type="component" value="Unassembled WGS sequence"/>
</dbReference>
<evidence type="ECO:0000256" key="1">
    <source>
        <dbReference type="SAM" id="MobiDB-lite"/>
    </source>
</evidence>
<keyword evidence="2" id="KW-0732">Signal</keyword>
<feature type="chain" id="PRO_5036137062" evidence="2">
    <location>
        <begin position="25"/>
        <end position="528"/>
    </location>
</feature>
<evidence type="ECO:0000313" key="3">
    <source>
        <dbReference type="EMBL" id="KAA1067276.1"/>
    </source>
</evidence>
<keyword evidence="5" id="KW-1185">Reference proteome</keyword>
<reference evidence="5 6" key="1">
    <citation type="submission" date="2019-05" db="EMBL/GenBank/DDBJ databases">
        <title>Emergence of the Ug99 lineage of the wheat stem rust pathogen through somatic hybridization.</title>
        <authorList>
            <person name="Li F."/>
            <person name="Upadhyaya N.M."/>
            <person name="Sperschneider J."/>
            <person name="Matny O."/>
            <person name="Nguyen-Phuc H."/>
            <person name="Mago R."/>
            <person name="Raley C."/>
            <person name="Miller M.E."/>
            <person name="Silverstein K.A.T."/>
            <person name="Henningsen E."/>
            <person name="Hirsch C.D."/>
            <person name="Visser B."/>
            <person name="Pretorius Z.A."/>
            <person name="Steffenson B.J."/>
            <person name="Schwessinger B."/>
            <person name="Dodds P.N."/>
            <person name="Figueroa M."/>
        </authorList>
    </citation>
    <scope>NUCLEOTIDE SEQUENCE [LARGE SCALE GENOMIC DNA]</scope>
    <source>
        <strain evidence="4">21-0</strain>
        <strain evidence="3 6">Ug99</strain>
    </source>
</reference>
<evidence type="ECO:0000256" key="2">
    <source>
        <dbReference type="SAM" id="SignalP"/>
    </source>
</evidence>
<comment type="caution">
    <text evidence="3">The sequence shown here is derived from an EMBL/GenBank/DDBJ whole genome shotgun (WGS) entry which is preliminary data.</text>
</comment>